<dbReference type="SMART" id="SM00313">
    <property type="entry name" value="PXA"/>
    <property type="match status" value="1"/>
</dbReference>
<keyword evidence="2" id="KW-1133">Transmembrane helix</keyword>
<feature type="domain" description="PXA" evidence="4">
    <location>
        <begin position="109"/>
        <end position="302"/>
    </location>
</feature>
<dbReference type="OrthoDB" id="120967at2759"/>
<organism evidence="5 6">
    <name type="scientific">Mycena sanguinolenta</name>
    <dbReference type="NCBI Taxonomy" id="230812"/>
    <lineage>
        <taxon>Eukaryota</taxon>
        <taxon>Fungi</taxon>
        <taxon>Dikarya</taxon>
        <taxon>Basidiomycota</taxon>
        <taxon>Agaricomycotina</taxon>
        <taxon>Agaricomycetes</taxon>
        <taxon>Agaricomycetidae</taxon>
        <taxon>Agaricales</taxon>
        <taxon>Marasmiineae</taxon>
        <taxon>Mycenaceae</taxon>
        <taxon>Mycena</taxon>
    </lineage>
</organism>
<evidence type="ECO:0000313" key="5">
    <source>
        <dbReference type="EMBL" id="KAF7337501.1"/>
    </source>
</evidence>
<accession>A0A8H6XBH4</accession>
<dbReference type="GO" id="GO:0035091">
    <property type="term" value="F:phosphatidylinositol binding"/>
    <property type="evidence" value="ECO:0007669"/>
    <property type="project" value="TreeGrafter"/>
</dbReference>
<dbReference type="InterPro" id="IPR044926">
    <property type="entry name" value="RGS_subdomain_2"/>
</dbReference>
<dbReference type="PROSITE" id="PS50132">
    <property type="entry name" value="RGS"/>
    <property type="match status" value="1"/>
</dbReference>
<dbReference type="EMBL" id="JACAZH010000033">
    <property type="protein sequence ID" value="KAF7337501.1"/>
    <property type="molecule type" value="Genomic_DNA"/>
</dbReference>
<evidence type="ECO:0000256" key="1">
    <source>
        <dbReference type="SAM" id="MobiDB-lite"/>
    </source>
</evidence>
<keyword evidence="2" id="KW-0472">Membrane</keyword>
<evidence type="ECO:0008006" key="7">
    <source>
        <dbReference type="Google" id="ProtNLM"/>
    </source>
</evidence>
<dbReference type="InterPro" id="IPR003114">
    <property type="entry name" value="Phox_assoc"/>
</dbReference>
<dbReference type="PANTHER" id="PTHR22775">
    <property type="entry name" value="SORTING NEXIN"/>
    <property type="match status" value="1"/>
</dbReference>
<dbReference type="AlphaFoldDB" id="A0A8H6XBH4"/>
<name>A0A8H6XBH4_9AGAR</name>
<comment type="caution">
    <text evidence="5">The sequence shown here is derived from an EMBL/GenBank/DDBJ whole genome shotgun (WGS) entry which is preliminary data.</text>
</comment>
<dbReference type="Pfam" id="PF00615">
    <property type="entry name" value="RGS"/>
    <property type="match status" value="1"/>
</dbReference>
<dbReference type="InterPro" id="IPR036305">
    <property type="entry name" value="RGS_sf"/>
</dbReference>
<feature type="transmembrane region" description="Helical" evidence="2">
    <location>
        <begin position="31"/>
        <end position="55"/>
    </location>
</feature>
<gene>
    <name evidence="5" type="ORF">MSAN_02223100</name>
</gene>
<feature type="domain" description="RGS" evidence="3">
    <location>
        <begin position="419"/>
        <end position="551"/>
    </location>
</feature>
<dbReference type="Gene3D" id="1.10.167.10">
    <property type="entry name" value="Regulator of G-protein Signalling 4, domain 2"/>
    <property type="match status" value="1"/>
</dbReference>
<evidence type="ECO:0000256" key="2">
    <source>
        <dbReference type="SAM" id="Phobius"/>
    </source>
</evidence>
<feature type="region of interest" description="Disordered" evidence="1">
    <location>
        <begin position="571"/>
        <end position="592"/>
    </location>
</feature>
<sequence>MNYPFSAQTVVFVAILAVVLPAIFRIVSSPFTLLLISPFVLALLGVAFLVLNVLISHLLDAKAPSARGNLHHAARPFVFSSPAAWQAVLTRSQWSQDSPQSFPPLVPNAPVLSGAINDILIMIVRDFVLVWYKDISTSPSFPMAVSSVLHKSLENILDRAAGIDLAELIVKHILPRVTAHIEQFRQSEIALRGAGLERRLTQSEELDLLLASRYTSNGGGKLHPSVDNLSTTFTRQTEEAHLRQLVAKALPFVLPEKEGQSRVLKLVVREIVACAVLYPVMEMFSDPDFWNKAIDQVAGAAIHEQKLITKVRNVLEAQSRPPPPDVICASCINRCSSLLDARRLKNDVVGEIRRTRILLANHEKEDWINGEKTEDVVAFLDRLYTAKRKVEERIVVLGGGDDSGRPSSYQEPGVKSGVTLRDVLQNPSSLSYFMEFMDRRHRSLLVQFWLTVESFKNPLESVDSSSSGDEDDPIQDASTLVTVREDISMIYELYFSTPTPHPTLASIPKKHFQRIRDFATSDQPPSLATQRTVRRSVMLAQRQVERDMEHDFEDFERSELWFRAIGDTDFGRSAQKNSPEPPPPSLKDRRTVTSPGLASLHLANAPSPLKQSLRTDPAHAASLRIIARLCAAAEY</sequence>
<evidence type="ECO:0000259" key="3">
    <source>
        <dbReference type="PROSITE" id="PS50132"/>
    </source>
</evidence>
<dbReference type="PANTHER" id="PTHR22775:SF3">
    <property type="entry name" value="SORTING NEXIN-13"/>
    <property type="match status" value="1"/>
</dbReference>
<dbReference type="SMART" id="SM00315">
    <property type="entry name" value="RGS"/>
    <property type="match status" value="1"/>
</dbReference>
<evidence type="ECO:0000259" key="4">
    <source>
        <dbReference type="PROSITE" id="PS51207"/>
    </source>
</evidence>
<evidence type="ECO:0000313" key="6">
    <source>
        <dbReference type="Proteomes" id="UP000623467"/>
    </source>
</evidence>
<protein>
    <recommendedName>
        <fullName evidence="7">PXA domain-containing protein</fullName>
    </recommendedName>
</protein>
<dbReference type="SUPFAM" id="SSF48097">
    <property type="entry name" value="Regulator of G-protein signaling, RGS"/>
    <property type="match status" value="1"/>
</dbReference>
<dbReference type="PROSITE" id="PS51207">
    <property type="entry name" value="PXA"/>
    <property type="match status" value="1"/>
</dbReference>
<dbReference type="InterPro" id="IPR016137">
    <property type="entry name" value="RGS"/>
</dbReference>
<keyword evidence="6" id="KW-1185">Reference proteome</keyword>
<keyword evidence="2" id="KW-0812">Transmembrane</keyword>
<proteinExistence type="predicted"/>
<reference evidence="5" key="1">
    <citation type="submission" date="2020-05" db="EMBL/GenBank/DDBJ databases">
        <title>Mycena genomes resolve the evolution of fungal bioluminescence.</title>
        <authorList>
            <person name="Tsai I.J."/>
        </authorList>
    </citation>
    <scope>NUCLEOTIDE SEQUENCE</scope>
    <source>
        <strain evidence="5">160909Yilan</strain>
    </source>
</reference>
<dbReference type="Proteomes" id="UP000623467">
    <property type="component" value="Unassembled WGS sequence"/>
</dbReference>
<dbReference type="Pfam" id="PF02194">
    <property type="entry name" value="PXA"/>
    <property type="match status" value="1"/>
</dbReference>
<feature type="transmembrane region" description="Helical" evidence="2">
    <location>
        <begin position="6"/>
        <end position="24"/>
    </location>
</feature>